<dbReference type="EMBL" id="JAESVA010000005">
    <property type="protein sequence ID" value="MCB8881675.1"/>
    <property type="molecule type" value="Genomic_DNA"/>
</dbReference>
<dbReference type="RefSeq" id="WP_227308340.1">
    <property type="nucleotide sequence ID" value="NZ_JAESVA010000005.1"/>
</dbReference>
<evidence type="ECO:0000256" key="1">
    <source>
        <dbReference type="SAM" id="MobiDB-lite"/>
    </source>
</evidence>
<feature type="region of interest" description="Disordered" evidence="1">
    <location>
        <begin position="1"/>
        <end position="25"/>
    </location>
</feature>
<name>A0A963Z440_9PROT</name>
<evidence type="ECO:0000313" key="2">
    <source>
        <dbReference type="EMBL" id="MCB8881675.1"/>
    </source>
</evidence>
<evidence type="ECO:0000313" key="3">
    <source>
        <dbReference type="Proteomes" id="UP000721844"/>
    </source>
</evidence>
<gene>
    <name evidence="2" type="ORF">ACELLULO517_15615</name>
</gene>
<reference evidence="2 3" key="1">
    <citation type="journal article" date="2021" name="Microorganisms">
        <title>Acidisoma silvae sp. nov. and Acidisomacellulosilytica sp. nov., Two Acidophilic Bacteria Isolated from Decaying Wood, Hydrolyzing Cellulose and Producing Poly-3-hydroxybutyrate.</title>
        <authorList>
            <person name="Mieszkin S."/>
            <person name="Pouder E."/>
            <person name="Uroz S."/>
            <person name="Simon-Colin C."/>
            <person name="Alain K."/>
        </authorList>
    </citation>
    <scope>NUCLEOTIDE SEQUENCE [LARGE SCALE GENOMIC DNA]</scope>
    <source>
        <strain evidence="2 3">HW T5.17</strain>
    </source>
</reference>
<sequence>MGRRQQTSSEDKIDKAPRERWQHGTQGIEIEIGKPGDAVLARRVQRIDTPVLSLHRSRKIGDAEVVAAARWLADYESGRRSRYVHPATAGIGGGSAAGADGVLLWGLDASTKLRAANQAIGRDGEALLIQAVHLGMSIDSIRKDWQCRWGDVCHALKTTLLALSTHYQNVDRFSFDGRIRREFELESST</sequence>
<keyword evidence="3" id="KW-1185">Reference proteome</keyword>
<dbReference type="Proteomes" id="UP000721844">
    <property type="component" value="Unassembled WGS sequence"/>
</dbReference>
<protein>
    <submittedName>
        <fullName evidence="2">Uncharacterized protein</fullName>
    </submittedName>
</protein>
<proteinExistence type="predicted"/>
<feature type="compositionally biased region" description="Basic and acidic residues" evidence="1">
    <location>
        <begin position="9"/>
        <end position="22"/>
    </location>
</feature>
<accession>A0A963Z440</accession>
<organism evidence="2 3">
    <name type="scientific">Acidisoma cellulosilyticum</name>
    <dbReference type="NCBI Taxonomy" id="2802395"/>
    <lineage>
        <taxon>Bacteria</taxon>
        <taxon>Pseudomonadati</taxon>
        <taxon>Pseudomonadota</taxon>
        <taxon>Alphaproteobacteria</taxon>
        <taxon>Acetobacterales</taxon>
        <taxon>Acidocellaceae</taxon>
        <taxon>Acidisoma</taxon>
    </lineage>
</organism>
<comment type="caution">
    <text evidence="2">The sequence shown here is derived from an EMBL/GenBank/DDBJ whole genome shotgun (WGS) entry which is preliminary data.</text>
</comment>
<dbReference type="AlphaFoldDB" id="A0A963Z440"/>